<dbReference type="GeneID" id="13399907"/>
<proteinExistence type="predicted"/>
<evidence type="ECO:0000256" key="1">
    <source>
        <dbReference type="SAM" id="MobiDB-lite"/>
    </source>
</evidence>
<gene>
    <name evidence="2" type="ORF">MYCGRDRAFT_97777</name>
</gene>
<protein>
    <submittedName>
        <fullName evidence="2">Uncharacterized protein</fullName>
    </submittedName>
</protein>
<dbReference type="RefSeq" id="XP_003847255.1">
    <property type="nucleotide sequence ID" value="XM_003847207.1"/>
</dbReference>
<reference evidence="2 3" key="1">
    <citation type="journal article" date="2011" name="PLoS Genet.">
        <title>Finished genome of the fungal wheat pathogen Mycosphaerella graminicola reveals dispensome structure, chromosome plasticity, and stealth pathogenesis.</title>
        <authorList>
            <person name="Goodwin S.B."/>
            <person name="Ben M'barek S."/>
            <person name="Dhillon B."/>
            <person name="Wittenberg A.H.J."/>
            <person name="Crane C.F."/>
            <person name="Hane J.K."/>
            <person name="Foster A.J."/>
            <person name="Van der Lee T.A.J."/>
            <person name="Grimwood J."/>
            <person name="Aerts A."/>
            <person name="Antoniw J."/>
            <person name="Bailey A."/>
            <person name="Bluhm B."/>
            <person name="Bowler J."/>
            <person name="Bristow J."/>
            <person name="van der Burgt A."/>
            <person name="Canto-Canche B."/>
            <person name="Churchill A.C.L."/>
            <person name="Conde-Ferraez L."/>
            <person name="Cools H.J."/>
            <person name="Coutinho P.M."/>
            <person name="Csukai M."/>
            <person name="Dehal P."/>
            <person name="De Wit P."/>
            <person name="Donzelli B."/>
            <person name="van de Geest H.C."/>
            <person name="van Ham R.C.H.J."/>
            <person name="Hammond-Kosack K.E."/>
            <person name="Henrissat B."/>
            <person name="Kilian A."/>
            <person name="Kobayashi A.K."/>
            <person name="Koopmann E."/>
            <person name="Kourmpetis Y."/>
            <person name="Kuzniar A."/>
            <person name="Lindquist E."/>
            <person name="Lombard V."/>
            <person name="Maliepaard C."/>
            <person name="Martins N."/>
            <person name="Mehrabi R."/>
            <person name="Nap J.P.H."/>
            <person name="Ponomarenko A."/>
            <person name="Rudd J.J."/>
            <person name="Salamov A."/>
            <person name="Schmutz J."/>
            <person name="Schouten H.J."/>
            <person name="Shapiro H."/>
            <person name="Stergiopoulos I."/>
            <person name="Torriani S.F.F."/>
            <person name="Tu H."/>
            <person name="de Vries R.P."/>
            <person name="Waalwijk C."/>
            <person name="Ware S.B."/>
            <person name="Wiebenga A."/>
            <person name="Zwiers L.-H."/>
            <person name="Oliver R.P."/>
            <person name="Grigoriev I.V."/>
            <person name="Kema G.H.J."/>
        </authorList>
    </citation>
    <scope>NUCLEOTIDE SEQUENCE [LARGE SCALE GENOMIC DNA]</scope>
    <source>
        <strain evidence="3">CBS 115943 / IPO323</strain>
    </source>
</reference>
<dbReference type="HOGENOM" id="CLU_750509_0_0_1"/>
<accession>F9XRC4</accession>
<evidence type="ECO:0000313" key="3">
    <source>
        <dbReference type="Proteomes" id="UP000008062"/>
    </source>
</evidence>
<dbReference type="EMBL" id="CM001211">
    <property type="protein sequence ID" value="EGP82231.1"/>
    <property type="molecule type" value="Genomic_DNA"/>
</dbReference>
<dbReference type="KEGG" id="ztr:MYCGRDRAFT_97777"/>
<name>F9XRC4_ZYMTI</name>
<dbReference type="Proteomes" id="UP000008062">
    <property type="component" value="Chromosome 16"/>
</dbReference>
<evidence type="ECO:0000313" key="2">
    <source>
        <dbReference type="EMBL" id="EGP82231.1"/>
    </source>
</evidence>
<keyword evidence="3" id="KW-1185">Reference proteome</keyword>
<dbReference type="AlphaFoldDB" id="F9XRC4"/>
<sequence>MQAQSNAPPLRTQAEGKITLCNDHSLLTLRHTNARAQVTIVGDGLPSLRRQIPSENSAMLEPVIKSAIHGGCTKELYGQRARHRGYVSRSDLDFAEEIKVAYSFDRVIGPELTAIEAKLPQIHVGISSHFTKIRHPPDRRSCPHAPGEGADEFRPPRHRPSFAPTPPAIVCRHENRIRDHVCEGQYKHIWFNDDLGGEGLESIGIKPEHAAGSSYHSYQTSPVVRQKTPSNFRWTSQHPAMSNTNMRPTTTSLHNVDSLARNSTGHELYSSCACHGEYPPASSRSQVVEVQLEAPTTAMSVGGSWGRVKGELRWFPTECGAAAVTVIRPATPVKPAIFKILNFMDKNGAMSPTRQTMGSGFFFALHPRA</sequence>
<organism evidence="2 3">
    <name type="scientific">Zymoseptoria tritici (strain CBS 115943 / IPO323)</name>
    <name type="common">Speckled leaf blotch fungus</name>
    <name type="synonym">Septoria tritici</name>
    <dbReference type="NCBI Taxonomy" id="336722"/>
    <lineage>
        <taxon>Eukaryota</taxon>
        <taxon>Fungi</taxon>
        <taxon>Dikarya</taxon>
        <taxon>Ascomycota</taxon>
        <taxon>Pezizomycotina</taxon>
        <taxon>Dothideomycetes</taxon>
        <taxon>Dothideomycetidae</taxon>
        <taxon>Mycosphaerellales</taxon>
        <taxon>Mycosphaerellaceae</taxon>
        <taxon>Zymoseptoria</taxon>
    </lineage>
</organism>
<dbReference type="InParanoid" id="F9XRC4"/>
<feature type="region of interest" description="Disordered" evidence="1">
    <location>
        <begin position="134"/>
        <end position="166"/>
    </location>
</feature>